<proteinExistence type="predicted"/>
<organism evidence="1 2">
    <name type="scientific">Trifolium pratense</name>
    <name type="common">Red clover</name>
    <dbReference type="NCBI Taxonomy" id="57577"/>
    <lineage>
        <taxon>Eukaryota</taxon>
        <taxon>Viridiplantae</taxon>
        <taxon>Streptophyta</taxon>
        <taxon>Embryophyta</taxon>
        <taxon>Tracheophyta</taxon>
        <taxon>Spermatophyta</taxon>
        <taxon>Magnoliopsida</taxon>
        <taxon>eudicotyledons</taxon>
        <taxon>Gunneridae</taxon>
        <taxon>Pentapetalae</taxon>
        <taxon>rosids</taxon>
        <taxon>fabids</taxon>
        <taxon>Fabales</taxon>
        <taxon>Fabaceae</taxon>
        <taxon>Papilionoideae</taxon>
        <taxon>50 kb inversion clade</taxon>
        <taxon>NPAAA clade</taxon>
        <taxon>Hologalegina</taxon>
        <taxon>IRL clade</taxon>
        <taxon>Trifolieae</taxon>
        <taxon>Trifolium</taxon>
    </lineage>
</organism>
<name>A0ACB0MFG0_TRIPR</name>
<comment type="caution">
    <text evidence="1">The sequence shown here is derived from an EMBL/GenBank/DDBJ whole genome shotgun (WGS) entry which is preliminary data.</text>
</comment>
<evidence type="ECO:0000313" key="2">
    <source>
        <dbReference type="Proteomes" id="UP001177021"/>
    </source>
</evidence>
<protein>
    <submittedName>
        <fullName evidence="1">Uncharacterized protein</fullName>
    </submittedName>
</protein>
<sequence>MGLGHVIHSRLQLFDRMEKLIFHVCANESGRMAILIWTIWKNRNNLVWNEQRINARQVGFQAQHHWEEWHTIYAVGREMEQQAHEVTNLTWQPPLHGNLKCNVDASFLNNECACGWCIRGSNAQFILASSNILYEKLNIIEGEALAIKEAMCEIIQRGFSQVIFECDSKVVVDAIHSRNVGVSESRSIISSIQSLLLLYPNFEVKFVKRQANSTVVHTLARAVYSKTNRYIYDLIPPCIHNILNNEIH</sequence>
<reference evidence="1" key="1">
    <citation type="submission" date="2023-10" db="EMBL/GenBank/DDBJ databases">
        <authorList>
            <person name="Rodriguez Cubillos JULIANA M."/>
            <person name="De Vega J."/>
        </authorList>
    </citation>
    <scope>NUCLEOTIDE SEQUENCE</scope>
</reference>
<dbReference type="Proteomes" id="UP001177021">
    <property type="component" value="Unassembled WGS sequence"/>
</dbReference>
<accession>A0ACB0MFG0</accession>
<keyword evidence="2" id="KW-1185">Reference proteome</keyword>
<evidence type="ECO:0000313" key="1">
    <source>
        <dbReference type="EMBL" id="CAJ2679655.1"/>
    </source>
</evidence>
<dbReference type="EMBL" id="CASHSV030000823">
    <property type="protein sequence ID" value="CAJ2679655.1"/>
    <property type="molecule type" value="Genomic_DNA"/>
</dbReference>
<gene>
    <name evidence="1" type="ORF">MILVUS5_LOCUS41701</name>
</gene>